<dbReference type="AlphaFoldDB" id="A0A383D768"/>
<evidence type="ECO:0000313" key="1">
    <source>
        <dbReference type="EMBL" id="SVE40119.1"/>
    </source>
</evidence>
<reference evidence="1" key="1">
    <citation type="submission" date="2018-05" db="EMBL/GenBank/DDBJ databases">
        <authorList>
            <person name="Lanie J.A."/>
            <person name="Ng W.-L."/>
            <person name="Kazmierczak K.M."/>
            <person name="Andrzejewski T.M."/>
            <person name="Davidsen T.M."/>
            <person name="Wayne K.J."/>
            <person name="Tettelin H."/>
            <person name="Glass J.I."/>
            <person name="Rusch D."/>
            <person name="Podicherti R."/>
            <person name="Tsui H.-C.T."/>
            <person name="Winkler M.E."/>
        </authorList>
    </citation>
    <scope>NUCLEOTIDE SEQUENCE</scope>
</reference>
<proteinExistence type="predicted"/>
<gene>
    <name evidence="1" type="ORF">METZ01_LOCUS492973</name>
</gene>
<sequence>VLALIASVQAVFVRRAYGGGHPLGAQQYGGARLLERVKRPDYGLPATHGDCDP</sequence>
<protein>
    <submittedName>
        <fullName evidence="1">Uncharacterized protein</fullName>
    </submittedName>
</protein>
<accession>A0A383D768</accession>
<dbReference type="EMBL" id="UINC01214753">
    <property type="protein sequence ID" value="SVE40119.1"/>
    <property type="molecule type" value="Genomic_DNA"/>
</dbReference>
<feature type="non-terminal residue" evidence="1">
    <location>
        <position position="1"/>
    </location>
</feature>
<organism evidence="1">
    <name type="scientific">marine metagenome</name>
    <dbReference type="NCBI Taxonomy" id="408172"/>
    <lineage>
        <taxon>unclassified sequences</taxon>
        <taxon>metagenomes</taxon>
        <taxon>ecological metagenomes</taxon>
    </lineage>
</organism>
<feature type="non-terminal residue" evidence="1">
    <location>
        <position position="53"/>
    </location>
</feature>
<name>A0A383D768_9ZZZZ</name>